<reference evidence="2" key="1">
    <citation type="journal article" date="2016" name="Genome Announc.">
        <title>Draft genomes of two strains of Paenibacillus glucanolyticus with capability to degrade lignocellulose.</title>
        <authorList>
            <person name="Mathews S.L."/>
            <person name="Pawlak J."/>
            <person name="Grunden A.M."/>
        </authorList>
    </citation>
    <scope>NUCLEOTIDE SEQUENCE [LARGE SCALE GENOMIC DNA]</scope>
    <source>
        <strain evidence="2">SLM1</strain>
    </source>
</reference>
<evidence type="ECO:0000256" key="1">
    <source>
        <dbReference type="SAM" id="Phobius"/>
    </source>
</evidence>
<keyword evidence="3" id="KW-1185">Reference proteome</keyword>
<sequence>MHFEPDSGLNALFTGFVAVFLLDGVKQVGASIALKAYTPGVITAALLEIPYGIYTFIAS</sequence>
<evidence type="ECO:0000313" key="2">
    <source>
        <dbReference type="EMBL" id="KZS44164.1"/>
    </source>
</evidence>
<dbReference type="EMBL" id="LWMH01000002">
    <property type="protein sequence ID" value="KZS44164.1"/>
    <property type="molecule type" value="Genomic_DNA"/>
</dbReference>
<name>A0A163F507_9BACL</name>
<feature type="transmembrane region" description="Helical" evidence="1">
    <location>
        <begin position="40"/>
        <end position="57"/>
    </location>
</feature>
<comment type="caution">
    <text evidence="2">The sequence shown here is derived from an EMBL/GenBank/DDBJ whole genome shotgun (WGS) entry which is preliminary data.</text>
</comment>
<keyword evidence="1" id="KW-0812">Transmembrane</keyword>
<protein>
    <submittedName>
        <fullName evidence="2">Uncharacterized protein</fullName>
    </submittedName>
</protein>
<gene>
    <name evidence="2" type="ORF">AWU65_29280</name>
</gene>
<dbReference type="InterPro" id="IPR025671">
    <property type="entry name" value="HXXEE"/>
</dbReference>
<dbReference type="AlphaFoldDB" id="A0A163F507"/>
<organism evidence="2 3">
    <name type="scientific">Paenibacillus glucanolyticus</name>
    <dbReference type="NCBI Taxonomy" id="59843"/>
    <lineage>
        <taxon>Bacteria</taxon>
        <taxon>Bacillati</taxon>
        <taxon>Bacillota</taxon>
        <taxon>Bacilli</taxon>
        <taxon>Bacillales</taxon>
        <taxon>Paenibacillaceae</taxon>
        <taxon>Paenibacillus</taxon>
    </lineage>
</organism>
<proteinExistence type="predicted"/>
<evidence type="ECO:0000313" key="3">
    <source>
        <dbReference type="Proteomes" id="UP000076796"/>
    </source>
</evidence>
<dbReference type="Proteomes" id="UP000076796">
    <property type="component" value="Unassembled WGS sequence"/>
</dbReference>
<accession>A0A163F507</accession>
<keyword evidence="1" id="KW-0472">Membrane</keyword>
<keyword evidence="1" id="KW-1133">Transmembrane helix</keyword>
<dbReference type="Pfam" id="PF13787">
    <property type="entry name" value="HXXEE"/>
    <property type="match status" value="1"/>
</dbReference>